<feature type="signal peptide" evidence="2">
    <location>
        <begin position="1"/>
        <end position="16"/>
    </location>
</feature>
<evidence type="ECO:0000313" key="7">
    <source>
        <dbReference type="Proteomes" id="UP001175271"/>
    </source>
</evidence>
<gene>
    <name evidence="6" type="ORF">QR680_005902</name>
</gene>
<dbReference type="Proteomes" id="UP001175271">
    <property type="component" value="Unassembled WGS sequence"/>
</dbReference>
<evidence type="ECO:0000259" key="3">
    <source>
        <dbReference type="Pfam" id="PF01764"/>
    </source>
</evidence>
<dbReference type="PANTHER" id="PTHR45908:SF8">
    <property type="entry name" value="FUNGAL LIPASE-LIKE DOMAIN-CONTAINING PROTEIN"/>
    <property type="match status" value="1"/>
</dbReference>
<dbReference type="Pfam" id="PF26216">
    <property type="entry name" value="GDPGP1_C"/>
    <property type="match status" value="1"/>
</dbReference>
<evidence type="ECO:0000256" key="1">
    <source>
        <dbReference type="SAM" id="MobiDB-lite"/>
    </source>
</evidence>
<dbReference type="EMBL" id="JAUCMV010000003">
    <property type="protein sequence ID" value="KAK0411888.1"/>
    <property type="molecule type" value="Genomic_DNA"/>
</dbReference>
<keyword evidence="2" id="KW-0732">Signal</keyword>
<dbReference type="Pfam" id="PF26217">
    <property type="entry name" value="GDPGP1_N"/>
    <property type="match status" value="1"/>
</dbReference>
<evidence type="ECO:0008006" key="8">
    <source>
        <dbReference type="Google" id="ProtNLM"/>
    </source>
</evidence>
<name>A0AA39LW82_9BILA</name>
<evidence type="ECO:0000259" key="4">
    <source>
        <dbReference type="Pfam" id="PF26216"/>
    </source>
</evidence>
<dbReference type="InterPro" id="IPR029058">
    <property type="entry name" value="AB_hydrolase_fold"/>
</dbReference>
<reference evidence="6" key="1">
    <citation type="submission" date="2023-06" db="EMBL/GenBank/DDBJ databases">
        <title>Genomic analysis of the entomopathogenic nematode Steinernema hermaphroditum.</title>
        <authorList>
            <person name="Schwarz E.M."/>
            <person name="Heppert J.K."/>
            <person name="Baniya A."/>
            <person name="Schwartz H.T."/>
            <person name="Tan C.-H."/>
            <person name="Antoshechkin I."/>
            <person name="Sternberg P.W."/>
            <person name="Goodrich-Blair H."/>
            <person name="Dillman A.R."/>
        </authorList>
    </citation>
    <scope>NUCLEOTIDE SEQUENCE</scope>
    <source>
        <strain evidence="6">PS9179</strain>
        <tissue evidence="6">Whole animal</tissue>
    </source>
</reference>
<dbReference type="CDD" id="cd00519">
    <property type="entry name" value="Lipase_3"/>
    <property type="match status" value="1"/>
</dbReference>
<dbReference type="AlphaFoldDB" id="A0AA39LW82"/>
<dbReference type="InterPro" id="IPR058866">
    <property type="entry name" value="GDPGP1_N"/>
</dbReference>
<dbReference type="PANTHER" id="PTHR45908">
    <property type="entry name" value="PROTEIN CBG11750-RELATED"/>
    <property type="match status" value="1"/>
</dbReference>
<comment type="caution">
    <text evidence="6">The sequence shown here is derived from an EMBL/GenBank/DDBJ whole genome shotgun (WGS) entry which is preliminary data.</text>
</comment>
<dbReference type="InterPro" id="IPR002921">
    <property type="entry name" value="Fungal_lipase-type"/>
</dbReference>
<feature type="domain" description="GDPGP1-like C-terminal" evidence="4">
    <location>
        <begin position="739"/>
        <end position="875"/>
    </location>
</feature>
<dbReference type="Gene3D" id="3.40.50.1820">
    <property type="entry name" value="alpha/beta hydrolase"/>
    <property type="match status" value="1"/>
</dbReference>
<sequence length="936" mass="106367">MKMLLATAVIFALVGAASPLAVRKKPYNLKDMGYDGDIARKKLYPMSAAAYADDPTECLENTFGSKNAEIIGTTSVKCDFAGDPCFAFTVVSHVDQAIIIAFRGVEDKSELQAIMDDINFTHEKFIGGGKCGKWFIDSFRNIWDTGLKNHYLSARAKYPDYQVWVTGHNVGGSLASVASAYMIYTKVAVSDNVLLMTMGQPRTGDKDYAHAHDSLVHNSYRITHKRDESAHLPAKDWQGYYHHATEIWYNNDMREGDTWETCPGDEDPWCSDTPSLTWNFLDDYYYFNIRTATDKQMGSAVRLAALVVLLLFGSAHGYKCLGDDYSIVLYLVKPYLITSTSFAEYADPEIGGGPMMVNLHDYCGKVVKDNFGITQAEHLERVAKIYSGSSHKVYFQRLVRTVDVENNSVEAVPRVLSDGAHENLDFSETDFSPFAVQQIDNLRKSFVFSHAVYFEDECHAYFDSEETRVPRRDVKMENGKIPVIPTDGQGRTHRSLSSVQIPTGLQEQSPTPFFQYRTSEFVFDLKKPPFCSPVENGKSSSPPQSRRLLKDFLSSRWEDAKKEKVFNYDLNCMYKLLDGEYNFSIQLNVERGKLRRKPMRFRSICESFNNLRWNFTRLKPEEILMFFRCIDRPFSDDPLDRHVIAVNASPLERSHSLLVPAVNKCLPQSLTETAIRMGTDMMLLVDDDSFHVLFNSLLGQASVNHLHMHALYWPYDSDLIFRRYDELARGVYAIRRPDWFISTFAFQLTSVAEFDAFIENVSKCVELLAAQKVAHNVFFTRAPLIRTSGPLRFEERQPSSMLVTAYVFPRRSITGAKPPTNFNPAANELAGCLTSYTYRFFEAVTETTAIRIIEEDAVLEDEHFEKLARDVVTAITGQVSSDDEDSFGERKDSSEQLTSPELDELRDSFHTFELRSPKRFANPGSIADRSRPYTVL</sequence>
<protein>
    <recommendedName>
        <fullName evidence="8">GDP-D-glucose phosphorylase</fullName>
    </recommendedName>
</protein>
<evidence type="ECO:0000256" key="2">
    <source>
        <dbReference type="SAM" id="SignalP"/>
    </source>
</evidence>
<dbReference type="Pfam" id="PF01764">
    <property type="entry name" value="Lipase_3"/>
    <property type="match status" value="1"/>
</dbReference>
<accession>A0AA39LW82</accession>
<dbReference type="GO" id="GO:0006629">
    <property type="term" value="P:lipid metabolic process"/>
    <property type="evidence" value="ECO:0007669"/>
    <property type="project" value="InterPro"/>
</dbReference>
<feature type="domain" description="GDPGP1-like N-terminal" evidence="5">
    <location>
        <begin position="549"/>
        <end position="710"/>
    </location>
</feature>
<keyword evidence="7" id="KW-1185">Reference proteome</keyword>
<evidence type="ECO:0000259" key="5">
    <source>
        <dbReference type="Pfam" id="PF26217"/>
    </source>
</evidence>
<feature type="chain" id="PRO_5041432821" description="GDP-D-glucose phosphorylase" evidence="2">
    <location>
        <begin position="17"/>
        <end position="936"/>
    </location>
</feature>
<organism evidence="6 7">
    <name type="scientific">Steinernema hermaphroditum</name>
    <dbReference type="NCBI Taxonomy" id="289476"/>
    <lineage>
        <taxon>Eukaryota</taxon>
        <taxon>Metazoa</taxon>
        <taxon>Ecdysozoa</taxon>
        <taxon>Nematoda</taxon>
        <taxon>Chromadorea</taxon>
        <taxon>Rhabditida</taxon>
        <taxon>Tylenchina</taxon>
        <taxon>Panagrolaimomorpha</taxon>
        <taxon>Strongyloidoidea</taxon>
        <taxon>Steinernematidae</taxon>
        <taxon>Steinernema</taxon>
    </lineage>
</organism>
<dbReference type="InterPro" id="IPR058865">
    <property type="entry name" value="GDPGP1_C"/>
</dbReference>
<dbReference type="SUPFAM" id="SSF53474">
    <property type="entry name" value="alpha/beta-Hydrolases"/>
    <property type="match status" value="1"/>
</dbReference>
<feature type="region of interest" description="Disordered" evidence="1">
    <location>
        <begin position="879"/>
        <end position="904"/>
    </location>
</feature>
<evidence type="ECO:0000313" key="6">
    <source>
        <dbReference type="EMBL" id="KAK0411888.1"/>
    </source>
</evidence>
<feature type="domain" description="Fungal lipase-type" evidence="3">
    <location>
        <begin position="99"/>
        <end position="235"/>
    </location>
</feature>
<proteinExistence type="predicted"/>